<accession>A0A6C1KIW8</accession>
<keyword evidence="4" id="KW-0472">Membrane</keyword>
<sequence>MFGTKRVALLAAAMVAGSVLSFSPGPASAQALRLGLVNADMQRAAATADVVGYRGGGYRGGGMRVGGGPRYGGGPRMMAPRYGGGARYMAGPRYGGARYVGPRAVGPRYVGGYRPGFRPGPGPVRPGWGPGRPGWGPGGGPGWGHPGWRPPPGAWGPGAWRPGWGWYRPGWGWGYYNNNGGWIALGVASGLALGAVAATAEPVYGDDAVAYCMQRFRSYNPATGTYTGYDGYQHPCP</sequence>
<evidence type="ECO:0000256" key="1">
    <source>
        <dbReference type="ARBA" id="ARBA00004167"/>
    </source>
</evidence>
<comment type="caution">
    <text evidence="8">The sequence shown here is derived from an EMBL/GenBank/DDBJ whole genome shotgun (WGS) entry which is preliminary data.</text>
</comment>
<dbReference type="EMBL" id="VAUP01000012">
    <property type="protein sequence ID" value="TLX44229.1"/>
    <property type="molecule type" value="Genomic_DNA"/>
</dbReference>
<comment type="similarity">
    <text evidence="2">Belongs to the BA14k family.</text>
</comment>
<evidence type="ECO:0000256" key="2">
    <source>
        <dbReference type="ARBA" id="ARBA00010270"/>
    </source>
</evidence>
<dbReference type="GO" id="GO:0030246">
    <property type="term" value="F:carbohydrate binding"/>
    <property type="evidence" value="ECO:0007669"/>
    <property type="project" value="UniProtKB-KW"/>
</dbReference>
<dbReference type="InterPro" id="IPR012413">
    <property type="entry name" value="BA14K"/>
</dbReference>
<evidence type="ECO:0000256" key="5">
    <source>
        <dbReference type="ARBA" id="ARBA00022734"/>
    </source>
</evidence>
<feature type="chain" id="PRO_5025418956" description="Lectin-like protein BA14k" evidence="7">
    <location>
        <begin position="30"/>
        <end position="237"/>
    </location>
</feature>
<dbReference type="OrthoDB" id="8256082at2"/>
<evidence type="ECO:0000256" key="7">
    <source>
        <dbReference type="SAM" id="SignalP"/>
    </source>
</evidence>
<evidence type="ECO:0000313" key="9">
    <source>
        <dbReference type="Proteomes" id="UP000305131"/>
    </source>
</evidence>
<dbReference type="AlphaFoldDB" id="A0A6C1KIW8"/>
<organism evidence="8 9">
    <name type="scientific">Xanthobacter autotrophicus</name>
    <dbReference type="NCBI Taxonomy" id="280"/>
    <lineage>
        <taxon>Bacteria</taxon>
        <taxon>Pseudomonadati</taxon>
        <taxon>Pseudomonadota</taxon>
        <taxon>Alphaproteobacteria</taxon>
        <taxon>Hyphomicrobiales</taxon>
        <taxon>Xanthobacteraceae</taxon>
        <taxon>Xanthobacter</taxon>
    </lineage>
</organism>
<keyword evidence="7" id="KW-0732">Signal</keyword>
<name>A0A6C1KIW8_XANAU</name>
<evidence type="ECO:0000256" key="6">
    <source>
        <dbReference type="ARBA" id="ARBA00025321"/>
    </source>
</evidence>
<dbReference type="RefSeq" id="WP_138398294.1">
    <property type="nucleotide sequence ID" value="NZ_JBAFVP010000020.1"/>
</dbReference>
<proteinExistence type="inferred from homology"/>
<evidence type="ECO:0000313" key="8">
    <source>
        <dbReference type="EMBL" id="TLX44229.1"/>
    </source>
</evidence>
<protein>
    <recommendedName>
        <fullName evidence="3">Lectin-like protein BA14k</fullName>
    </recommendedName>
</protein>
<dbReference type="GO" id="GO:0016020">
    <property type="term" value="C:membrane"/>
    <property type="evidence" value="ECO:0007669"/>
    <property type="project" value="UniProtKB-SubCell"/>
</dbReference>
<reference evidence="8 9" key="1">
    <citation type="submission" date="2019-05" db="EMBL/GenBank/DDBJ databases">
        <authorList>
            <person name="Zhou X."/>
        </authorList>
    </citation>
    <scope>NUCLEOTIDE SEQUENCE [LARGE SCALE GENOMIC DNA]</scope>
    <source>
        <strain evidence="8 9">DSM 432</strain>
    </source>
</reference>
<dbReference type="Pfam" id="PF07886">
    <property type="entry name" value="BA14K"/>
    <property type="match status" value="1"/>
</dbReference>
<evidence type="ECO:0000256" key="3">
    <source>
        <dbReference type="ARBA" id="ARBA00020552"/>
    </source>
</evidence>
<dbReference type="Proteomes" id="UP000305131">
    <property type="component" value="Unassembled WGS sequence"/>
</dbReference>
<comment type="function">
    <text evidence="6">Has immunoglobulin-binding and hemagglutination properties, and can bind to mannose. Essential for virulence. May be involved in LPS biosynthesis or polysaccharide transport.</text>
</comment>
<keyword evidence="4" id="KW-1003">Cell membrane</keyword>
<evidence type="ECO:0000256" key="4">
    <source>
        <dbReference type="ARBA" id="ARBA00022475"/>
    </source>
</evidence>
<comment type="subcellular location">
    <subcellularLocation>
        <location evidence="1">Membrane</location>
        <topology evidence="1">Single-pass membrane protein</topology>
    </subcellularLocation>
</comment>
<keyword evidence="5" id="KW-0430">Lectin</keyword>
<feature type="signal peptide" evidence="7">
    <location>
        <begin position="1"/>
        <end position="29"/>
    </location>
</feature>
<gene>
    <name evidence="8" type="ORF">FBQ73_04350</name>
</gene>